<feature type="compositionally biased region" description="Basic and acidic residues" evidence="1">
    <location>
        <begin position="42"/>
        <end position="55"/>
    </location>
</feature>
<feature type="region of interest" description="Disordered" evidence="1">
    <location>
        <begin position="27"/>
        <end position="55"/>
    </location>
</feature>
<evidence type="ECO:0000313" key="4">
    <source>
        <dbReference type="Proteomes" id="UP000774617"/>
    </source>
</evidence>
<keyword evidence="4" id="KW-1185">Reference proteome</keyword>
<reference evidence="3 4" key="1">
    <citation type="journal article" date="2021" name="Nat. Commun.">
        <title>Genetic determinants of endophytism in the Arabidopsis root mycobiome.</title>
        <authorList>
            <person name="Mesny F."/>
            <person name="Miyauchi S."/>
            <person name="Thiergart T."/>
            <person name="Pickel B."/>
            <person name="Atanasova L."/>
            <person name="Karlsson M."/>
            <person name="Huettel B."/>
            <person name="Barry K.W."/>
            <person name="Haridas S."/>
            <person name="Chen C."/>
            <person name="Bauer D."/>
            <person name="Andreopoulos W."/>
            <person name="Pangilinan J."/>
            <person name="LaButti K."/>
            <person name="Riley R."/>
            <person name="Lipzen A."/>
            <person name="Clum A."/>
            <person name="Drula E."/>
            <person name="Henrissat B."/>
            <person name="Kohler A."/>
            <person name="Grigoriev I.V."/>
            <person name="Martin F.M."/>
            <person name="Hacquard S."/>
        </authorList>
    </citation>
    <scope>NUCLEOTIDE SEQUENCE [LARGE SCALE GENOMIC DNA]</scope>
    <source>
        <strain evidence="3 4">MPI-SDFR-AT-0080</strain>
    </source>
</reference>
<evidence type="ECO:0000256" key="1">
    <source>
        <dbReference type="SAM" id="MobiDB-lite"/>
    </source>
</evidence>
<evidence type="ECO:0000313" key="3">
    <source>
        <dbReference type="EMBL" id="KAH7061141.1"/>
    </source>
</evidence>
<keyword evidence="2" id="KW-0732">Signal</keyword>
<accession>A0ABQ8GN28</accession>
<organism evidence="3 4">
    <name type="scientific">Macrophomina phaseolina</name>
    <dbReference type="NCBI Taxonomy" id="35725"/>
    <lineage>
        <taxon>Eukaryota</taxon>
        <taxon>Fungi</taxon>
        <taxon>Dikarya</taxon>
        <taxon>Ascomycota</taxon>
        <taxon>Pezizomycotina</taxon>
        <taxon>Dothideomycetes</taxon>
        <taxon>Dothideomycetes incertae sedis</taxon>
        <taxon>Botryosphaeriales</taxon>
        <taxon>Botryosphaeriaceae</taxon>
        <taxon>Macrophomina</taxon>
    </lineage>
</organism>
<name>A0ABQ8GN28_9PEZI</name>
<dbReference type="Proteomes" id="UP000774617">
    <property type="component" value="Unassembled WGS sequence"/>
</dbReference>
<protein>
    <submittedName>
        <fullName evidence="3">Uncharacterized protein</fullName>
    </submittedName>
</protein>
<proteinExistence type="predicted"/>
<feature type="chain" id="PRO_5046853993" evidence="2">
    <location>
        <begin position="18"/>
        <end position="150"/>
    </location>
</feature>
<evidence type="ECO:0000256" key="2">
    <source>
        <dbReference type="SAM" id="SignalP"/>
    </source>
</evidence>
<dbReference type="EMBL" id="JAGTJR010000004">
    <property type="protein sequence ID" value="KAH7061141.1"/>
    <property type="molecule type" value="Genomic_DNA"/>
</dbReference>
<gene>
    <name evidence="3" type="ORF">B0J12DRAFT_283192</name>
</gene>
<feature type="signal peptide" evidence="2">
    <location>
        <begin position="1"/>
        <end position="17"/>
    </location>
</feature>
<sequence>MFTLLTLTTLLATTALGSPIAPAAAAAAAATPTGGPQHPRRGHPDPGLQHHHDNHSVLRRPPLHAHRLRLLQQHDALPDPKRHRAASLRPAVLRRQDLRLQRRQPAVEQWDRRRRWRLAAGGRDAHGHASRGCRMEGHAVSRLRDALIRW</sequence>
<comment type="caution">
    <text evidence="3">The sequence shown here is derived from an EMBL/GenBank/DDBJ whole genome shotgun (WGS) entry which is preliminary data.</text>
</comment>